<gene>
    <name evidence="8" type="ORF">CHK_0318</name>
</gene>
<dbReference type="InterPro" id="IPR002528">
    <property type="entry name" value="MATE_fam"/>
</dbReference>
<comment type="caution">
    <text evidence="8">The sequence shown here is derived from an EMBL/GenBank/DDBJ whole genome shotgun (WGS) entry which is preliminary data.</text>
</comment>
<sequence length="447" mass="48178">MQTQPSEKQFFRYVIPSMLTMLLMGFYAIIDGFFVGHAIGDTGLAAINLSWPIAAFLLAAGTGIGAGGSVVMSTRLGEGRLEESRRAYGNTFFVLIFFSIAMTVILSLFYVPILSFLGAEGELLQAAAEYTQIVAAGSACQILGTGIVPLLRNKGKTISAMIAMISGLGTNIVLDALFIMGFGWGMFGAALATVIAQAIVAVVSLIMLLSKKENRLSYKTMSPDIRTIGKLLKIGFSPFGISFAPSIVIILANWQCLAYGGGVVVAAYSVLMYFVTSVQQLLYGVGEGIQPLVSYFNGAKQQQHVDSILKRAFAMVLILSGALLCVGILCRTGIPAIFGASSETAALVSQALVISSFAFPLVGITRLASSFFYATQNTRFSAIIIYIDPLVLTPLFLFTLPLLFDVTGIWLAMPAAQLALVVIVAFLFRKYRHFHKINRLEYSYETK</sequence>
<dbReference type="PATRIC" id="fig|270498.16.peg.2927"/>
<comment type="subcellular location">
    <subcellularLocation>
        <location evidence="1">Cell membrane</location>
        <topology evidence="1">Multi-pass membrane protein</topology>
    </subcellularLocation>
</comment>
<evidence type="ECO:0000256" key="5">
    <source>
        <dbReference type="ARBA" id="ARBA00022989"/>
    </source>
</evidence>
<dbReference type="InterPro" id="IPR051327">
    <property type="entry name" value="MATE_MepA_subfamily"/>
</dbReference>
<name>A0A0M2NPR9_9FIRM</name>
<evidence type="ECO:0000256" key="3">
    <source>
        <dbReference type="ARBA" id="ARBA00022475"/>
    </source>
</evidence>
<keyword evidence="5 7" id="KW-1133">Transmembrane helix</keyword>
<keyword evidence="6 7" id="KW-0472">Membrane</keyword>
<proteinExistence type="predicted"/>
<evidence type="ECO:0000256" key="7">
    <source>
        <dbReference type="SAM" id="Phobius"/>
    </source>
</evidence>
<feature type="transmembrane region" description="Helical" evidence="7">
    <location>
        <begin position="92"/>
        <end position="113"/>
    </location>
</feature>
<dbReference type="GO" id="GO:0005886">
    <property type="term" value="C:plasma membrane"/>
    <property type="evidence" value="ECO:0007669"/>
    <property type="project" value="UniProtKB-SubCell"/>
</dbReference>
<dbReference type="EMBL" id="LAYJ01000033">
    <property type="protein sequence ID" value="KKI52210.1"/>
    <property type="molecule type" value="Genomic_DNA"/>
</dbReference>
<dbReference type="PANTHER" id="PTHR43823">
    <property type="entry name" value="SPORULATION PROTEIN YKVU"/>
    <property type="match status" value="1"/>
</dbReference>
<evidence type="ECO:0000256" key="6">
    <source>
        <dbReference type="ARBA" id="ARBA00023136"/>
    </source>
</evidence>
<dbReference type="PANTHER" id="PTHR43823:SF3">
    <property type="entry name" value="MULTIDRUG EXPORT PROTEIN MEPA"/>
    <property type="match status" value="1"/>
</dbReference>
<dbReference type="NCBIfam" id="TIGR00797">
    <property type="entry name" value="matE"/>
    <property type="match status" value="1"/>
</dbReference>
<feature type="transmembrane region" description="Helical" evidence="7">
    <location>
        <begin position="231"/>
        <end position="251"/>
    </location>
</feature>
<feature type="transmembrane region" description="Helical" evidence="7">
    <location>
        <begin position="133"/>
        <end position="151"/>
    </location>
</feature>
<evidence type="ECO:0000256" key="4">
    <source>
        <dbReference type="ARBA" id="ARBA00022692"/>
    </source>
</evidence>
<dbReference type="Proteomes" id="UP000034076">
    <property type="component" value="Unassembled WGS sequence"/>
</dbReference>
<reference evidence="8 9" key="1">
    <citation type="submission" date="2015-04" db="EMBL/GenBank/DDBJ databases">
        <title>Draft genome sequence of bacteremic isolate Catabacter hongkongensis type strain HKU16T.</title>
        <authorList>
            <person name="Lau S.K."/>
            <person name="Teng J.L."/>
            <person name="Huang Y."/>
            <person name="Curreem S.O."/>
            <person name="Tsui S.K."/>
            <person name="Woo P.C."/>
        </authorList>
    </citation>
    <scope>NUCLEOTIDE SEQUENCE [LARGE SCALE GENOMIC DNA]</scope>
    <source>
        <strain evidence="8 9">HKU16</strain>
    </source>
</reference>
<feature type="transmembrane region" description="Helical" evidence="7">
    <location>
        <begin position="380"/>
        <end position="403"/>
    </location>
</feature>
<feature type="transmembrane region" description="Helical" evidence="7">
    <location>
        <begin position="257"/>
        <end position="275"/>
    </location>
</feature>
<feature type="transmembrane region" description="Helical" evidence="7">
    <location>
        <begin position="409"/>
        <end position="428"/>
    </location>
</feature>
<keyword evidence="3" id="KW-1003">Cell membrane</keyword>
<keyword evidence="2" id="KW-0813">Transport</keyword>
<dbReference type="RefSeq" id="WP_046442235.1">
    <property type="nucleotide sequence ID" value="NZ_JAXDTA010000067.1"/>
</dbReference>
<feature type="transmembrane region" description="Helical" evidence="7">
    <location>
        <begin position="312"/>
        <end position="334"/>
    </location>
</feature>
<evidence type="ECO:0000256" key="2">
    <source>
        <dbReference type="ARBA" id="ARBA00022448"/>
    </source>
</evidence>
<dbReference type="InterPro" id="IPR048279">
    <property type="entry name" value="MdtK-like"/>
</dbReference>
<evidence type="ECO:0000313" key="8">
    <source>
        <dbReference type="EMBL" id="KKI52210.1"/>
    </source>
</evidence>
<dbReference type="AlphaFoldDB" id="A0A0M2NPR9"/>
<dbReference type="STRING" id="270498.CHK_0318"/>
<feature type="transmembrane region" description="Helical" evidence="7">
    <location>
        <begin position="12"/>
        <end position="30"/>
    </location>
</feature>
<organism evidence="8 9">
    <name type="scientific">Christensenella hongkongensis</name>
    <dbReference type="NCBI Taxonomy" id="270498"/>
    <lineage>
        <taxon>Bacteria</taxon>
        <taxon>Bacillati</taxon>
        <taxon>Bacillota</taxon>
        <taxon>Clostridia</taxon>
        <taxon>Christensenellales</taxon>
        <taxon>Christensenellaceae</taxon>
        <taxon>Christensenella</taxon>
    </lineage>
</organism>
<evidence type="ECO:0000313" key="9">
    <source>
        <dbReference type="Proteomes" id="UP000034076"/>
    </source>
</evidence>
<dbReference type="GO" id="GO:0042910">
    <property type="term" value="F:xenobiotic transmembrane transporter activity"/>
    <property type="evidence" value="ECO:0007669"/>
    <property type="project" value="InterPro"/>
</dbReference>
<protein>
    <submittedName>
        <fullName evidence="8">Multi antimicrobial extrusion protein (Na(+)/drug antiporter)</fullName>
    </submittedName>
</protein>
<feature type="transmembrane region" description="Helical" evidence="7">
    <location>
        <begin position="50"/>
        <end position="71"/>
    </location>
</feature>
<feature type="transmembrane region" description="Helical" evidence="7">
    <location>
        <begin position="346"/>
        <end position="368"/>
    </location>
</feature>
<keyword evidence="4 7" id="KW-0812">Transmembrane</keyword>
<feature type="transmembrane region" description="Helical" evidence="7">
    <location>
        <begin position="158"/>
        <end position="180"/>
    </location>
</feature>
<dbReference type="GO" id="GO:0015297">
    <property type="term" value="F:antiporter activity"/>
    <property type="evidence" value="ECO:0007669"/>
    <property type="project" value="InterPro"/>
</dbReference>
<feature type="transmembrane region" description="Helical" evidence="7">
    <location>
        <begin position="186"/>
        <end position="210"/>
    </location>
</feature>
<dbReference type="Pfam" id="PF01554">
    <property type="entry name" value="MatE"/>
    <property type="match status" value="2"/>
</dbReference>
<dbReference type="PIRSF" id="PIRSF006603">
    <property type="entry name" value="DinF"/>
    <property type="match status" value="1"/>
</dbReference>
<accession>A0A0M2NPR9</accession>
<keyword evidence="9" id="KW-1185">Reference proteome</keyword>
<evidence type="ECO:0000256" key="1">
    <source>
        <dbReference type="ARBA" id="ARBA00004651"/>
    </source>
</evidence>